<comment type="caution">
    <text evidence="1">The sequence shown here is derived from an EMBL/GenBank/DDBJ whole genome shotgun (WGS) entry which is preliminary data.</text>
</comment>
<name>A0ABR2JXQ1_9EUKA</name>
<dbReference type="EMBL" id="JAPFFF010000008">
    <property type="protein sequence ID" value="KAK8883598.1"/>
    <property type="molecule type" value="Genomic_DNA"/>
</dbReference>
<organism evidence="1 2">
    <name type="scientific">Tritrichomonas musculus</name>
    <dbReference type="NCBI Taxonomy" id="1915356"/>
    <lineage>
        <taxon>Eukaryota</taxon>
        <taxon>Metamonada</taxon>
        <taxon>Parabasalia</taxon>
        <taxon>Tritrichomonadida</taxon>
        <taxon>Tritrichomonadidae</taxon>
        <taxon>Tritrichomonas</taxon>
    </lineage>
</organism>
<reference evidence="1 2" key="1">
    <citation type="submission" date="2024-04" db="EMBL/GenBank/DDBJ databases">
        <title>Tritrichomonas musculus Genome.</title>
        <authorList>
            <person name="Alves-Ferreira E."/>
            <person name="Grigg M."/>
            <person name="Lorenzi H."/>
            <person name="Galac M."/>
        </authorList>
    </citation>
    <scope>NUCLEOTIDE SEQUENCE [LARGE SCALE GENOMIC DNA]</scope>
    <source>
        <strain evidence="1 2">EAF2021</strain>
    </source>
</reference>
<evidence type="ECO:0000313" key="1">
    <source>
        <dbReference type="EMBL" id="KAK8883598.1"/>
    </source>
</evidence>
<protein>
    <submittedName>
        <fullName evidence="1">Uncharacterized protein</fullName>
    </submittedName>
</protein>
<proteinExistence type="predicted"/>
<evidence type="ECO:0000313" key="2">
    <source>
        <dbReference type="Proteomes" id="UP001470230"/>
    </source>
</evidence>
<keyword evidence="2" id="KW-1185">Reference proteome</keyword>
<accession>A0ABR2JXQ1</accession>
<dbReference type="Proteomes" id="UP001470230">
    <property type="component" value="Unassembled WGS sequence"/>
</dbReference>
<sequence length="272" mass="31419">MTNIDALAMKEKYSHYEHRIAKLDKKDNEFSTKKFQKVRKDSKHKNLLKSLDKIGICLNEKPAASISIEDLNKVCFLLINDYHEEDKKLGVGPLNDGYLVALNHFRLGYKIYYLYNSRSDEFPIILGFLIKHTKESLTVFYTGRDDNAEGIEFKTGHISKSFITDVIKSNYNEKSRTVFIADSIGKGSVFNVDDCANIISFSAKKPEPCEYKDIEQSHGIFTYYICKIISEYPNITPNELVERLNLSLVRFNEKFTYKFSNKKLAESPIFIN</sequence>
<gene>
    <name evidence="1" type="ORF">M9Y10_042692</name>
</gene>